<keyword evidence="1" id="KW-1133">Transmembrane helix</keyword>
<feature type="transmembrane region" description="Helical" evidence="1">
    <location>
        <begin position="12"/>
        <end position="32"/>
    </location>
</feature>
<keyword evidence="1" id="KW-0812">Transmembrane</keyword>
<dbReference type="GO" id="GO:0043709">
    <property type="term" value="P:cell adhesion involved in single-species biofilm formation"/>
    <property type="evidence" value="ECO:0007669"/>
    <property type="project" value="TreeGrafter"/>
</dbReference>
<dbReference type="SUPFAM" id="SSF55073">
    <property type="entry name" value="Nucleotide cyclase"/>
    <property type="match status" value="1"/>
</dbReference>
<dbReference type="SMART" id="SM00267">
    <property type="entry name" value="GGDEF"/>
    <property type="match status" value="1"/>
</dbReference>
<keyword evidence="5" id="KW-1185">Reference proteome</keyword>
<dbReference type="Pfam" id="PF00990">
    <property type="entry name" value="GGDEF"/>
    <property type="match status" value="1"/>
</dbReference>
<dbReference type="GO" id="GO:1902201">
    <property type="term" value="P:negative regulation of bacterial-type flagellum-dependent cell motility"/>
    <property type="evidence" value="ECO:0007669"/>
    <property type="project" value="TreeGrafter"/>
</dbReference>
<accession>F6DJX5</accession>
<evidence type="ECO:0000313" key="4">
    <source>
        <dbReference type="EMBL" id="AEG59189.1"/>
    </source>
</evidence>
<dbReference type="NCBIfam" id="TIGR00254">
    <property type="entry name" value="GGDEF"/>
    <property type="match status" value="1"/>
</dbReference>
<feature type="transmembrane region" description="Helical" evidence="1">
    <location>
        <begin position="214"/>
        <end position="235"/>
    </location>
</feature>
<dbReference type="InterPro" id="IPR000160">
    <property type="entry name" value="GGDEF_dom"/>
</dbReference>
<feature type="domain" description="GGDEF" evidence="3">
    <location>
        <begin position="275"/>
        <end position="407"/>
    </location>
</feature>
<evidence type="ECO:0000259" key="3">
    <source>
        <dbReference type="PROSITE" id="PS50887"/>
    </source>
</evidence>
<name>F6DJX5_DESRL</name>
<reference evidence="4 5" key="2">
    <citation type="journal article" date="2012" name="Stand. Genomic Sci.">
        <title>Complete genome sequence of the sulfate-reducing firmicute Desulfotomaculum ruminis type strain (DL(T)).</title>
        <authorList>
            <person name="Spring S."/>
            <person name="Visser M."/>
            <person name="Lu M."/>
            <person name="Copeland A."/>
            <person name="Lapidus A."/>
            <person name="Lucas S."/>
            <person name="Cheng J.F."/>
            <person name="Han C."/>
            <person name="Tapia R."/>
            <person name="Goodwin L.A."/>
            <person name="Pitluck S."/>
            <person name="Ivanova N."/>
            <person name="Land M."/>
            <person name="Hauser L."/>
            <person name="Larimer F."/>
            <person name="Rohde M."/>
            <person name="Goker M."/>
            <person name="Detter J.C."/>
            <person name="Kyrpides N.C."/>
            <person name="Woyke T."/>
            <person name="Schaap P.J."/>
            <person name="Plugge C.M."/>
            <person name="Muyzer G."/>
            <person name="Kuever J."/>
            <person name="Pereira I.A."/>
            <person name="Parshina S.N."/>
            <person name="Bernier-Latmani R."/>
            <person name="Stams A.J."/>
            <person name="Klenk H.P."/>
        </authorList>
    </citation>
    <scope>NUCLEOTIDE SEQUENCE [LARGE SCALE GENOMIC DNA]</scope>
    <source>
        <strain evidence="5">ATCC 23193 / DSM 2154 / NCIB 8452 / DL</strain>
    </source>
</reference>
<dbReference type="FunFam" id="3.30.70.270:FF:000001">
    <property type="entry name" value="Diguanylate cyclase domain protein"/>
    <property type="match status" value="1"/>
</dbReference>
<gene>
    <name evidence="4" type="ordered locus">Desru_0913</name>
</gene>
<dbReference type="GO" id="GO:0005886">
    <property type="term" value="C:plasma membrane"/>
    <property type="evidence" value="ECO:0007669"/>
    <property type="project" value="TreeGrafter"/>
</dbReference>
<dbReference type="eggNOG" id="COG3706">
    <property type="taxonomic scope" value="Bacteria"/>
</dbReference>
<dbReference type="AlphaFoldDB" id="F6DJX5"/>
<keyword evidence="1" id="KW-0472">Membrane</keyword>
<feature type="chain" id="PRO_5003333271" evidence="2">
    <location>
        <begin position="22"/>
        <end position="407"/>
    </location>
</feature>
<dbReference type="Gene3D" id="3.30.70.270">
    <property type="match status" value="1"/>
</dbReference>
<keyword evidence="2" id="KW-0732">Signal</keyword>
<dbReference type="CDD" id="cd01949">
    <property type="entry name" value="GGDEF"/>
    <property type="match status" value="1"/>
</dbReference>
<evidence type="ECO:0000313" key="5">
    <source>
        <dbReference type="Proteomes" id="UP000009234"/>
    </source>
</evidence>
<dbReference type="OrthoDB" id="9783388at2"/>
<evidence type="ECO:0000256" key="1">
    <source>
        <dbReference type="SAM" id="Phobius"/>
    </source>
</evidence>
<dbReference type="PANTHER" id="PTHR45138">
    <property type="entry name" value="REGULATORY COMPONENTS OF SENSORY TRANSDUCTION SYSTEM"/>
    <property type="match status" value="1"/>
</dbReference>
<dbReference type="Proteomes" id="UP000009234">
    <property type="component" value="Chromosome"/>
</dbReference>
<protein>
    <submittedName>
        <fullName evidence="4">Diguanylate cyclase</fullName>
    </submittedName>
</protein>
<dbReference type="KEGG" id="dru:Desru_0913"/>
<dbReference type="GO" id="GO:0052621">
    <property type="term" value="F:diguanylate cyclase activity"/>
    <property type="evidence" value="ECO:0007669"/>
    <property type="project" value="TreeGrafter"/>
</dbReference>
<dbReference type="InterPro" id="IPR029787">
    <property type="entry name" value="Nucleotide_cyclase"/>
</dbReference>
<dbReference type="InterPro" id="IPR050469">
    <property type="entry name" value="Diguanylate_Cyclase"/>
</dbReference>
<sequence>MRKLKLSSPLRIFLVSFIAMAVTMATLGYSTYFVCYKLLEEDLGLRAQATAQVAAHLVSVDDHLIKEMMGLDIRSSQKHPAVLEFKRKMAPIIKENGIKYIYVETRLKGDEIRYFVSPDEERQFGEPPGTPLQYFYVLTSEDESQYRNRDRFDVEDPLRERAYKEKKPMYYKPMRSKWGQLLSGYAPLYDQEKRFVGFLGVDIAEDHFIGSVRYIRNIIFLSYGILVLVGGIFLYRASRLLSKPMYIDGLTGLYNHRYMQVRLEEEISRAIRYKRTLTLLMLDLDFFKSINDRYGHIAGDLVLKSLSAVIVENLREGDISCRYGGEELVVILPETDLKEGTPVAERLRKAIESTPFHLSPGCPPIQLTVSIGIAELMEGDTGQSLLQRADEALYLAKSHGRNRCNCC</sequence>
<dbReference type="EMBL" id="CP002780">
    <property type="protein sequence ID" value="AEG59189.1"/>
    <property type="molecule type" value="Genomic_DNA"/>
</dbReference>
<dbReference type="InterPro" id="IPR043128">
    <property type="entry name" value="Rev_trsase/Diguanyl_cyclase"/>
</dbReference>
<organism evidence="4 5">
    <name type="scientific">Desulforamulus ruminis (strain ATCC 23193 / DSM 2154 / NCIMB 8452 / DL)</name>
    <name type="common">Desulfotomaculum ruminis</name>
    <dbReference type="NCBI Taxonomy" id="696281"/>
    <lineage>
        <taxon>Bacteria</taxon>
        <taxon>Bacillati</taxon>
        <taxon>Bacillota</taxon>
        <taxon>Clostridia</taxon>
        <taxon>Eubacteriales</taxon>
        <taxon>Peptococcaceae</taxon>
        <taxon>Desulforamulus</taxon>
    </lineage>
</organism>
<proteinExistence type="predicted"/>
<dbReference type="PANTHER" id="PTHR45138:SF9">
    <property type="entry name" value="DIGUANYLATE CYCLASE DGCM-RELATED"/>
    <property type="match status" value="1"/>
</dbReference>
<evidence type="ECO:0000256" key="2">
    <source>
        <dbReference type="SAM" id="SignalP"/>
    </source>
</evidence>
<reference evidence="5" key="1">
    <citation type="submission" date="2011-05" db="EMBL/GenBank/DDBJ databases">
        <title>Complete sequence of Desulfotomaculum ruminis DSM 2154.</title>
        <authorList>
            <person name="Lucas S."/>
            <person name="Copeland A."/>
            <person name="Lapidus A."/>
            <person name="Cheng J.-F."/>
            <person name="Goodwin L."/>
            <person name="Pitluck S."/>
            <person name="Lu M."/>
            <person name="Detter J.C."/>
            <person name="Han C."/>
            <person name="Tapia R."/>
            <person name="Land M."/>
            <person name="Hauser L."/>
            <person name="Kyrpides N."/>
            <person name="Ivanova N."/>
            <person name="Mikhailova N."/>
            <person name="Pagani I."/>
            <person name="Stams A.J.M."/>
            <person name="Plugge C.M."/>
            <person name="Muyzer G."/>
            <person name="Kuever J."/>
            <person name="Parshina S.N."/>
            <person name="Ivanova A.E."/>
            <person name="Nazina T.N."/>
            <person name="Brambilla E."/>
            <person name="Spring S."/>
            <person name="Klenk H.-P."/>
            <person name="Woyke T."/>
        </authorList>
    </citation>
    <scope>NUCLEOTIDE SEQUENCE [LARGE SCALE GENOMIC DNA]</scope>
    <source>
        <strain evidence="5">ATCC 23193 / DSM 2154 / NCIB 8452 / DL</strain>
    </source>
</reference>
<dbReference type="HOGENOM" id="CLU_658458_0_0_9"/>
<feature type="signal peptide" evidence="2">
    <location>
        <begin position="1"/>
        <end position="21"/>
    </location>
</feature>
<dbReference type="STRING" id="696281.Desru_0913"/>
<dbReference type="PROSITE" id="PS50887">
    <property type="entry name" value="GGDEF"/>
    <property type="match status" value="1"/>
</dbReference>